<dbReference type="PANTHER" id="PTHR11082:SF5">
    <property type="entry name" value="TRNA-DIHYDROURIDINE(16_17) SYNTHASE [NAD(P)(+)]-LIKE"/>
    <property type="match status" value="1"/>
</dbReference>
<dbReference type="InterPro" id="IPR035587">
    <property type="entry name" value="DUS-like_FMN-bd"/>
</dbReference>
<dbReference type="EMBL" id="KI913127">
    <property type="protein sequence ID" value="ETV79952.1"/>
    <property type="molecule type" value="Genomic_DNA"/>
</dbReference>
<sequence length="369" mass="40921">MTTNNDAWSWYRNVLGAPQFVCAPMVRQSELAFRLLTRRLGCQLAFTPMFVASDVVAAAAGSMDATIDVSHQFFATADEDRPLIVQLAGNDPITLATAVALLQHRCDGIDLNLGCPQRCARTGHFGAYLLDDPDLVEQVVRAMVHVAKVPITCKIRIQQDIRASIDLARRLEDAGCSMLTVHGRLRTQRHHEGTCNWDAIRQIRQSVAIPVLANGGIQSRQHAVECIKYTGCAGVMSATALLQNPAALSASPTSVYATALQYLALAREYPPLHADTTRDHILTMMRSKCQRQFIDLWGVIQHVQLPDQLEACVVHVASRHDDTVVVSTLFNDWEALPSFKDIKSNWTSRPNGWDVDHAVELRGWANEDY</sequence>
<comment type="catalytic activity">
    <reaction evidence="10">
        <text>5,6-dihydrouridine(17) in tRNA + NAD(+) = uridine(17) in tRNA + NADH + H(+)</text>
        <dbReference type="Rhea" id="RHEA:53372"/>
        <dbReference type="Rhea" id="RHEA-COMP:13541"/>
        <dbReference type="Rhea" id="RHEA-COMP:13542"/>
        <dbReference type="ChEBI" id="CHEBI:15378"/>
        <dbReference type="ChEBI" id="CHEBI:57540"/>
        <dbReference type="ChEBI" id="CHEBI:57945"/>
        <dbReference type="ChEBI" id="CHEBI:65315"/>
        <dbReference type="ChEBI" id="CHEBI:74443"/>
        <dbReference type="EC" id="1.3.1.88"/>
    </reaction>
    <physiologicalReaction direction="right-to-left" evidence="10">
        <dbReference type="Rhea" id="RHEA:53374"/>
    </physiologicalReaction>
</comment>
<dbReference type="Gene3D" id="3.20.20.70">
    <property type="entry name" value="Aldolase class I"/>
    <property type="match status" value="1"/>
</dbReference>
<evidence type="ECO:0000313" key="15">
    <source>
        <dbReference type="EMBL" id="ETV79952.1"/>
    </source>
</evidence>
<protein>
    <recommendedName>
        <fullName evidence="9">tRNA-dihydrouridine(16/17) synthase [NAD(P)(+)]</fullName>
        <ecNumber evidence="9">1.3.1.88</ecNumber>
    </recommendedName>
</protein>
<feature type="domain" description="DUS-like FMN-binding" evidence="14">
    <location>
        <begin position="22"/>
        <end position="260"/>
    </location>
</feature>
<evidence type="ECO:0000256" key="12">
    <source>
        <dbReference type="ARBA" id="ARBA00048934"/>
    </source>
</evidence>
<evidence type="ECO:0000256" key="2">
    <source>
        <dbReference type="ARBA" id="ARBA00022630"/>
    </source>
</evidence>
<evidence type="ECO:0000256" key="11">
    <source>
        <dbReference type="ARBA" id="ARBA00047652"/>
    </source>
</evidence>
<keyword evidence="5" id="KW-0521">NADP</keyword>
<dbReference type="AlphaFoldDB" id="W4GJT6"/>
<comment type="catalytic activity">
    <reaction evidence="12">
        <text>5,6-dihydrouridine(16) in tRNA + NAD(+) = uridine(16) in tRNA + NADH + H(+)</text>
        <dbReference type="Rhea" id="RHEA:53380"/>
        <dbReference type="Rhea" id="RHEA-COMP:13543"/>
        <dbReference type="Rhea" id="RHEA-COMP:13544"/>
        <dbReference type="ChEBI" id="CHEBI:15378"/>
        <dbReference type="ChEBI" id="CHEBI:57540"/>
        <dbReference type="ChEBI" id="CHEBI:57945"/>
        <dbReference type="ChEBI" id="CHEBI:65315"/>
        <dbReference type="ChEBI" id="CHEBI:74443"/>
        <dbReference type="EC" id="1.3.1.88"/>
    </reaction>
    <physiologicalReaction direction="right-to-left" evidence="12">
        <dbReference type="Rhea" id="RHEA:53382"/>
    </physiologicalReaction>
</comment>
<dbReference type="PROSITE" id="PS01136">
    <property type="entry name" value="UPF0034"/>
    <property type="match status" value="1"/>
</dbReference>
<organism evidence="15">
    <name type="scientific">Aphanomyces astaci</name>
    <name type="common">Crayfish plague agent</name>
    <dbReference type="NCBI Taxonomy" id="112090"/>
    <lineage>
        <taxon>Eukaryota</taxon>
        <taxon>Sar</taxon>
        <taxon>Stramenopiles</taxon>
        <taxon>Oomycota</taxon>
        <taxon>Saprolegniomycetes</taxon>
        <taxon>Saprolegniales</taxon>
        <taxon>Verrucalvaceae</taxon>
        <taxon>Aphanomyces</taxon>
    </lineage>
</organism>
<dbReference type="CDD" id="cd02801">
    <property type="entry name" value="DUS_like_FMN"/>
    <property type="match status" value="1"/>
</dbReference>
<gene>
    <name evidence="15" type="ORF">H257_07149</name>
</gene>
<evidence type="ECO:0000256" key="7">
    <source>
        <dbReference type="ARBA" id="ARBA00023027"/>
    </source>
</evidence>
<evidence type="ECO:0000256" key="13">
    <source>
        <dbReference type="ARBA" id="ARBA00049467"/>
    </source>
</evidence>
<dbReference type="InterPro" id="IPR013785">
    <property type="entry name" value="Aldolase_TIM"/>
</dbReference>
<keyword evidence="2" id="KW-0285">Flavoprotein</keyword>
<comment type="catalytic activity">
    <reaction evidence="11">
        <text>5,6-dihydrouridine(16) in tRNA + NADP(+) = uridine(16) in tRNA + NADPH + H(+)</text>
        <dbReference type="Rhea" id="RHEA:53376"/>
        <dbReference type="Rhea" id="RHEA-COMP:13543"/>
        <dbReference type="Rhea" id="RHEA-COMP:13544"/>
        <dbReference type="ChEBI" id="CHEBI:15378"/>
        <dbReference type="ChEBI" id="CHEBI:57783"/>
        <dbReference type="ChEBI" id="CHEBI:58349"/>
        <dbReference type="ChEBI" id="CHEBI:65315"/>
        <dbReference type="ChEBI" id="CHEBI:74443"/>
        <dbReference type="EC" id="1.3.1.88"/>
    </reaction>
    <physiologicalReaction direction="right-to-left" evidence="11">
        <dbReference type="Rhea" id="RHEA:53378"/>
    </physiologicalReaction>
</comment>
<dbReference type="GO" id="GO:0050660">
    <property type="term" value="F:flavin adenine dinucleotide binding"/>
    <property type="evidence" value="ECO:0007669"/>
    <property type="project" value="InterPro"/>
</dbReference>
<dbReference type="EC" id="1.3.1.88" evidence="9"/>
<dbReference type="Pfam" id="PF01207">
    <property type="entry name" value="Dus"/>
    <property type="match status" value="1"/>
</dbReference>
<evidence type="ECO:0000256" key="4">
    <source>
        <dbReference type="ARBA" id="ARBA00022694"/>
    </source>
</evidence>
<evidence type="ECO:0000256" key="6">
    <source>
        <dbReference type="ARBA" id="ARBA00023002"/>
    </source>
</evidence>
<dbReference type="PANTHER" id="PTHR11082">
    <property type="entry name" value="TRNA-DIHYDROURIDINE SYNTHASE"/>
    <property type="match status" value="1"/>
</dbReference>
<name>W4GJT6_APHAT</name>
<evidence type="ECO:0000256" key="8">
    <source>
        <dbReference type="ARBA" id="ARBA00038313"/>
    </source>
</evidence>
<evidence type="ECO:0000256" key="3">
    <source>
        <dbReference type="ARBA" id="ARBA00022643"/>
    </source>
</evidence>
<keyword evidence="6" id="KW-0560">Oxidoreductase</keyword>
<dbReference type="GeneID" id="20809145"/>
<proteinExistence type="inferred from homology"/>
<evidence type="ECO:0000256" key="5">
    <source>
        <dbReference type="ARBA" id="ARBA00022857"/>
    </source>
</evidence>
<comment type="cofactor">
    <cofactor evidence="1">
        <name>FMN</name>
        <dbReference type="ChEBI" id="CHEBI:58210"/>
    </cofactor>
</comment>
<dbReference type="GO" id="GO:0017150">
    <property type="term" value="F:tRNA dihydrouridine synthase activity"/>
    <property type="evidence" value="ECO:0007669"/>
    <property type="project" value="InterPro"/>
</dbReference>
<dbReference type="STRING" id="112090.W4GJT6"/>
<comment type="similarity">
    <text evidence="8">Belongs to the Dus family. Dus1 subfamily.</text>
</comment>
<dbReference type="RefSeq" id="XP_009830888.1">
    <property type="nucleotide sequence ID" value="XM_009832586.1"/>
</dbReference>
<dbReference type="VEuPathDB" id="FungiDB:H257_07149"/>
<dbReference type="OrthoDB" id="272303at2759"/>
<keyword evidence="4" id="KW-0819">tRNA processing</keyword>
<reference evidence="15" key="1">
    <citation type="submission" date="2013-12" db="EMBL/GenBank/DDBJ databases">
        <title>The Genome Sequence of Aphanomyces astaci APO3.</title>
        <authorList>
            <consortium name="The Broad Institute Genomics Platform"/>
            <person name="Russ C."/>
            <person name="Tyler B."/>
            <person name="van West P."/>
            <person name="Dieguez-Uribeondo J."/>
            <person name="Young S.K."/>
            <person name="Zeng Q."/>
            <person name="Gargeya S."/>
            <person name="Fitzgerald M."/>
            <person name="Abouelleil A."/>
            <person name="Alvarado L."/>
            <person name="Chapman S.B."/>
            <person name="Gainer-Dewar J."/>
            <person name="Goldberg J."/>
            <person name="Griggs A."/>
            <person name="Gujja S."/>
            <person name="Hansen M."/>
            <person name="Howarth C."/>
            <person name="Imamovic A."/>
            <person name="Ireland A."/>
            <person name="Larimer J."/>
            <person name="McCowan C."/>
            <person name="Murphy C."/>
            <person name="Pearson M."/>
            <person name="Poon T.W."/>
            <person name="Priest M."/>
            <person name="Roberts A."/>
            <person name="Saif S."/>
            <person name="Shea T."/>
            <person name="Sykes S."/>
            <person name="Wortman J."/>
            <person name="Nusbaum C."/>
            <person name="Birren B."/>
        </authorList>
    </citation>
    <scope>NUCLEOTIDE SEQUENCE [LARGE SCALE GENOMIC DNA]</scope>
    <source>
        <strain evidence="15">APO3</strain>
    </source>
</reference>
<dbReference type="SUPFAM" id="SSF51395">
    <property type="entry name" value="FMN-linked oxidoreductases"/>
    <property type="match status" value="1"/>
</dbReference>
<evidence type="ECO:0000259" key="14">
    <source>
        <dbReference type="Pfam" id="PF01207"/>
    </source>
</evidence>
<evidence type="ECO:0000256" key="1">
    <source>
        <dbReference type="ARBA" id="ARBA00001917"/>
    </source>
</evidence>
<accession>W4GJT6</accession>
<comment type="catalytic activity">
    <reaction evidence="13">
        <text>5,6-dihydrouridine(17) in tRNA + NADP(+) = uridine(17) in tRNA + NADPH + H(+)</text>
        <dbReference type="Rhea" id="RHEA:53368"/>
        <dbReference type="Rhea" id="RHEA-COMP:13541"/>
        <dbReference type="Rhea" id="RHEA-COMP:13542"/>
        <dbReference type="ChEBI" id="CHEBI:15378"/>
        <dbReference type="ChEBI" id="CHEBI:57783"/>
        <dbReference type="ChEBI" id="CHEBI:58349"/>
        <dbReference type="ChEBI" id="CHEBI:65315"/>
        <dbReference type="ChEBI" id="CHEBI:74443"/>
        <dbReference type="EC" id="1.3.1.88"/>
    </reaction>
    <physiologicalReaction direction="right-to-left" evidence="13">
        <dbReference type="Rhea" id="RHEA:53370"/>
    </physiologicalReaction>
</comment>
<keyword evidence="7" id="KW-0520">NAD</keyword>
<keyword evidence="3" id="KW-0288">FMN</keyword>
<dbReference type="InterPro" id="IPR018517">
    <property type="entry name" value="tRNA_hU_synthase_CS"/>
</dbReference>
<evidence type="ECO:0000256" key="9">
    <source>
        <dbReference type="ARBA" id="ARBA00038890"/>
    </source>
</evidence>
<evidence type="ECO:0000256" key="10">
    <source>
        <dbReference type="ARBA" id="ARBA00047287"/>
    </source>
</evidence>